<accession>A0A1H3TXB2</accession>
<dbReference type="PANTHER" id="PTHR43818">
    <property type="entry name" value="BCDNA.GH03377"/>
    <property type="match status" value="1"/>
</dbReference>
<evidence type="ECO:0000313" key="3">
    <source>
        <dbReference type="EMBL" id="SDZ54401.1"/>
    </source>
</evidence>
<dbReference type="RefSeq" id="WP_026333884.1">
    <property type="nucleotide sequence ID" value="NZ_FNQC01000022.1"/>
</dbReference>
<dbReference type="Gene3D" id="3.40.50.720">
    <property type="entry name" value="NAD(P)-binding Rossmann-like Domain"/>
    <property type="match status" value="1"/>
</dbReference>
<gene>
    <name evidence="3" type="ORF">SAMN05444412_12233</name>
</gene>
<dbReference type="InterPro" id="IPR036291">
    <property type="entry name" value="NAD(P)-bd_dom_sf"/>
</dbReference>
<evidence type="ECO:0000259" key="2">
    <source>
        <dbReference type="Pfam" id="PF22725"/>
    </source>
</evidence>
<dbReference type="Gene3D" id="3.30.360.10">
    <property type="entry name" value="Dihydrodipicolinate Reductase, domain 2"/>
    <property type="match status" value="1"/>
</dbReference>
<protein>
    <submittedName>
        <fullName evidence="3">Predicted dehydrogenase</fullName>
    </submittedName>
</protein>
<evidence type="ECO:0000313" key="4">
    <source>
        <dbReference type="Proteomes" id="UP000199663"/>
    </source>
</evidence>
<proteinExistence type="predicted"/>
<organism evidence="3 4">
    <name type="scientific">Rhodonellum ikkaensis</name>
    <dbReference type="NCBI Taxonomy" id="336829"/>
    <lineage>
        <taxon>Bacteria</taxon>
        <taxon>Pseudomonadati</taxon>
        <taxon>Bacteroidota</taxon>
        <taxon>Cytophagia</taxon>
        <taxon>Cytophagales</taxon>
        <taxon>Cytophagaceae</taxon>
        <taxon>Rhodonellum</taxon>
    </lineage>
</organism>
<dbReference type="SUPFAM" id="SSF55347">
    <property type="entry name" value="Glyceraldehyde-3-phosphate dehydrogenase-like, C-terminal domain"/>
    <property type="match status" value="1"/>
</dbReference>
<comment type="caution">
    <text evidence="3">The sequence shown here is derived from an EMBL/GenBank/DDBJ whole genome shotgun (WGS) entry which is preliminary data.</text>
</comment>
<name>A0A1H3TXB2_9BACT</name>
<dbReference type="SUPFAM" id="SSF51735">
    <property type="entry name" value="NAD(P)-binding Rossmann-fold domains"/>
    <property type="match status" value="1"/>
</dbReference>
<dbReference type="Proteomes" id="UP000199663">
    <property type="component" value="Unassembled WGS sequence"/>
</dbReference>
<dbReference type="PANTHER" id="PTHR43818:SF12">
    <property type="entry name" value="NADH-DEPENDENT DEHYDROGENASE-RELATED"/>
    <property type="match status" value="1"/>
</dbReference>
<feature type="domain" description="GFO/IDH/MocA-like oxidoreductase" evidence="2">
    <location>
        <begin position="169"/>
        <end position="299"/>
    </location>
</feature>
<dbReference type="Pfam" id="PF01408">
    <property type="entry name" value="GFO_IDH_MocA"/>
    <property type="match status" value="1"/>
</dbReference>
<dbReference type="Pfam" id="PF22725">
    <property type="entry name" value="GFO_IDH_MocA_C3"/>
    <property type="match status" value="1"/>
</dbReference>
<dbReference type="EMBL" id="FNQC01000022">
    <property type="protein sequence ID" value="SDZ54401.1"/>
    <property type="molecule type" value="Genomic_DNA"/>
</dbReference>
<sequence>MQRRDFIKFGSLLTAAATLPTPLVSGILQDSKKGPFNIGILGYGDRGSGLHNILASMPDKFKVTAICDNLAFRLENAKKRYGTNEIGYFGDTRKFLEAKNLDIVLVATPLYLHFDHAKAVLEAGKHLYLEKSMAFTVDQTLLLSGLSKKYPKQVIQIGHQYRYSPLYFKVKNMIDKGYLGKITQIDARWDRNHNWRRPVPNVSLERQINWRMYKEYSGGLVAELLSHQMDFVHWAFDCVPTDIYGTGGIDYFRDGRETFDNVQVAVRYEKEGMIGNFGATCGNQHEGYSFKIKGSKGMVNLLTNEGMFYPEPETRAELEQVDGVSGATKLEWAEDKKGINLVDGPLKDGSFYALEDFHRCLQKNDLPHSNITNGGRTAIAVALANKSLFEGSKQIWKPEYNLV</sequence>
<dbReference type="InterPro" id="IPR000683">
    <property type="entry name" value="Gfo/Idh/MocA-like_OxRdtase_N"/>
</dbReference>
<reference evidence="3 4" key="1">
    <citation type="submission" date="2016-10" db="EMBL/GenBank/DDBJ databases">
        <authorList>
            <person name="Varghese N."/>
            <person name="Submissions S."/>
        </authorList>
    </citation>
    <scope>NUCLEOTIDE SEQUENCE [LARGE SCALE GENOMIC DNA]</scope>
    <source>
        <strain evidence="3 4">DSM 17997</strain>
    </source>
</reference>
<keyword evidence="4" id="KW-1185">Reference proteome</keyword>
<feature type="domain" description="Gfo/Idh/MocA-like oxidoreductase N-terminal" evidence="1">
    <location>
        <begin position="36"/>
        <end position="153"/>
    </location>
</feature>
<dbReference type="InterPro" id="IPR050463">
    <property type="entry name" value="Gfo/Idh/MocA_oxidrdct_glycsds"/>
</dbReference>
<dbReference type="InterPro" id="IPR055170">
    <property type="entry name" value="GFO_IDH_MocA-like_dom"/>
</dbReference>
<evidence type="ECO:0000259" key="1">
    <source>
        <dbReference type="Pfam" id="PF01408"/>
    </source>
</evidence>